<dbReference type="Proteomes" id="UP001500979">
    <property type="component" value="Unassembled WGS sequence"/>
</dbReference>
<dbReference type="SUPFAM" id="SSF82607">
    <property type="entry name" value="YbaB-like"/>
    <property type="match status" value="1"/>
</dbReference>
<evidence type="ECO:0000313" key="4">
    <source>
        <dbReference type="Proteomes" id="UP001500979"/>
    </source>
</evidence>
<dbReference type="EMBL" id="BAAAUX010000006">
    <property type="protein sequence ID" value="GAA2781481.1"/>
    <property type="molecule type" value="Genomic_DNA"/>
</dbReference>
<dbReference type="Gene3D" id="3.30.1310.10">
    <property type="entry name" value="Nucleoid-associated protein YbaB-like domain"/>
    <property type="match status" value="1"/>
</dbReference>
<organism evidence="3 4">
    <name type="scientific">Saccharopolyspora taberi</name>
    <dbReference type="NCBI Taxonomy" id="60895"/>
    <lineage>
        <taxon>Bacteria</taxon>
        <taxon>Bacillati</taxon>
        <taxon>Actinomycetota</taxon>
        <taxon>Actinomycetes</taxon>
        <taxon>Pseudonocardiales</taxon>
        <taxon>Pseudonocardiaceae</taxon>
        <taxon>Saccharopolyspora</taxon>
    </lineage>
</organism>
<evidence type="ECO:0000313" key="3">
    <source>
        <dbReference type="EMBL" id="GAA2781481.1"/>
    </source>
</evidence>
<evidence type="ECO:0000256" key="1">
    <source>
        <dbReference type="SAM" id="Coils"/>
    </source>
</evidence>
<dbReference type="InterPro" id="IPR004401">
    <property type="entry name" value="YbaB/EbfC"/>
</dbReference>
<feature type="region of interest" description="Disordered" evidence="2">
    <location>
        <begin position="119"/>
        <end position="140"/>
    </location>
</feature>
<reference evidence="3 4" key="1">
    <citation type="journal article" date="2019" name="Int. J. Syst. Evol. Microbiol.">
        <title>The Global Catalogue of Microorganisms (GCM) 10K type strain sequencing project: providing services to taxonomists for standard genome sequencing and annotation.</title>
        <authorList>
            <consortium name="The Broad Institute Genomics Platform"/>
            <consortium name="The Broad Institute Genome Sequencing Center for Infectious Disease"/>
            <person name="Wu L."/>
            <person name="Ma J."/>
        </authorList>
    </citation>
    <scope>NUCLEOTIDE SEQUENCE [LARGE SCALE GENOMIC DNA]</scope>
    <source>
        <strain evidence="3 4">JCM 9383</strain>
    </source>
</reference>
<feature type="coiled-coil region" evidence="1">
    <location>
        <begin position="6"/>
        <end position="36"/>
    </location>
</feature>
<keyword evidence="1" id="KW-0175">Coiled coil</keyword>
<proteinExistence type="predicted"/>
<comment type="caution">
    <text evidence="3">The sequence shown here is derived from an EMBL/GenBank/DDBJ whole genome shotgun (WGS) entry which is preliminary data.</text>
</comment>
<evidence type="ECO:0000256" key="2">
    <source>
        <dbReference type="SAM" id="MobiDB-lite"/>
    </source>
</evidence>
<keyword evidence="4" id="KW-1185">Reference proteome</keyword>
<dbReference type="InterPro" id="IPR036894">
    <property type="entry name" value="YbaB-like_sf"/>
</dbReference>
<name>A0ABN3V716_9PSEU</name>
<dbReference type="RefSeq" id="WP_344678642.1">
    <property type="nucleotide sequence ID" value="NZ_BAAAUX010000006.1"/>
</dbReference>
<sequence length="140" mass="15436">MPSDHRAEVEQLMADYRRSRERLDETRRELAEITETSASADGAVRVTVGSRGGLLGLDLSDDVYERYRPARLSALIMRLTAEATTAAARRAADALAPIVPEGTDPDLLLGEPRIPVVRNETPRVDDNADDDFSAVDWTRS</sequence>
<accession>A0ABN3V716</accession>
<protein>
    <recommendedName>
        <fullName evidence="5">YbaB/EbfC family DNA-binding protein</fullName>
    </recommendedName>
</protein>
<gene>
    <name evidence="3" type="ORF">GCM10010470_14280</name>
</gene>
<evidence type="ECO:0008006" key="5">
    <source>
        <dbReference type="Google" id="ProtNLM"/>
    </source>
</evidence>
<dbReference type="Pfam" id="PF02575">
    <property type="entry name" value="YbaB_DNA_bd"/>
    <property type="match status" value="1"/>
</dbReference>